<feature type="chain" id="PRO_5014882619" evidence="1">
    <location>
        <begin position="16"/>
        <end position="73"/>
    </location>
</feature>
<feature type="signal peptide" evidence="1">
    <location>
        <begin position="1"/>
        <end position="15"/>
    </location>
</feature>
<protein>
    <submittedName>
        <fullName evidence="2">Putative secreted protein</fullName>
    </submittedName>
</protein>
<dbReference type="AlphaFoldDB" id="A0A2M4CD84"/>
<name>A0A2M4CD84_9DIPT</name>
<accession>A0A2M4CD84</accession>
<evidence type="ECO:0000313" key="2">
    <source>
        <dbReference type="EMBL" id="MBW63292.1"/>
    </source>
</evidence>
<organism evidence="2">
    <name type="scientific">Anopheles marajoara</name>
    <dbReference type="NCBI Taxonomy" id="58244"/>
    <lineage>
        <taxon>Eukaryota</taxon>
        <taxon>Metazoa</taxon>
        <taxon>Ecdysozoa</taxon>
        <taxon>Arthropoda</taxon>
        <taxon>Hexapoda</taxon>
        <taxon>Insecta</taxon>
        <taxon>Pterygota</taxon>
        <taxon>Neoptera</taxon>
        <taxon>Endopterygota</taxon>
        <taxon>Diptera</taxon>
        <taxon>Nematocera</taxon>
        <taxon>Culicoidea</taxon>
        <taxon>Culicidae</taxon>
        <taxon>Anophelinae</taxon>
        <taxon>Anopheles</taxon>
    </lineage>
</organism>
<evidence type="ECO:0000256" key="1">
    <source>
        <dbReference type="SAM" id="SignalP"/>
    </source>
</evidence>
<reference evidence="2" key="1">
    <citation type="submission" date="2018-01" db="EMBL/GenBank/DDBJ databases">
        <title>An insight into the sialome of Amazonian anophelines.</title>
        <authorList>
            <person name="Ribeiro J.M."/>
            <person name="Scarpassa V."/>
            <person name="Calvo E."/>
        </authorList>
    </citation>
    <scope>NUCLEOTIDE SEQUENCE</scope>
    <source>
        <tissue evidence="2">Salivary glands</tissue>
    </source>
</reference>
<sequence length="73" mass="8239">MMMMMMMITMSVAIGFEWCWCWIRAATNEHGGEGLIHLFSVTRSASRFCLLQQQLLGVVAVVCTDQPYNDCSS</sequence>
<dbReference type="EMBL" id="GGFJ01014151">
    <property type="protein sequence ID" value="MBW63292.1"/>
    <property type="molecule type" value="Transcribed_RNA"/>
</dbReference>
<proteinExistence type="predicted"/>
<keyword evidence="1" id="KW-0732">Signal</keyword>